<dbReference type="PANTHER" id="PTHR44757:SF4">
    <property type="entry name" value="DIGUANYLATE CYCLASE DGCE-RELATED"/>
    <property type="match status" value="1"/>
</dbReference>
<evidence type="ECO:0000256" key="6">
    <source>
        <dbReference type="SAM" id="Phobius"/>
    </source>
</evidence>
<evidence type="ECO:0000259" key="7">
    <source>
        <dbReference type="PROSITE" id="PS50839"/>
    </source>
</evidence>
<dbReference type="PROSITE" id="PS50887">
    <property type="entry name" value="GGDEF"/>
    <property type="match status" value="1"/>
</dbReference>
<organism evidence="10 11">
    <name type="scientific">Stenotrophomonas nitritireducens</name>
    <dbReference type="NCBI Taxonomy" id="83617"/>
    <lineage>
        <taxon>Bacteria</taxon>
        <taxon>Pseudomonadati</taxon>
        <taxon>Pseudomonadota</taxon>
        <taxon>Gammaproteobacteria</taxon>
        <taxon>Lysobacterales</taxon>
        <taxon>Lysobacteraceae</taxon>
        <taxon>Stenotrophomonas</taxon>
    </lineage>
</organism>
<evidence type="ECO:0000259" key="8">
    <source>
        <dbReference type="PROSITE" id="PS50883"/>
    </source>
</evidence>
<comment type="caution">
    <text evidence="10">The sequence shown here is derived from an EMBL/GenBank/DDBJ whole genome shotgun (WGS) entry which is preliminary data.</text>
</comment>
<dbReference type="Gene3D" id="3.20.20.450">
    <property type="entry name" value="EAL domain"/>
    <property type="match status" value="1"/>
</dbReference>
<dbReference type="Gene3D" id="3.30.70.270">
    <property type="match status" value="1"/>
</dbReference>
<dbReference type="GO" id="GO:0007165">
    <property type="term" value="P:signal transduction"/>
    <property type="evidence" value="ECO:0007669"/>
    <property type="project" value="UniProtKB-ARBA"/>
</dbReference>
<gene>
    <name evidence="10" type="ORF">J0H45_09620</name>
</gene>
<dbReference type="InterPro" id="IPR000014">
    <property type="entry name" value="PAS"/>
</dbReference>
<dbReference type="SUPFAM" id="SSF55785">
    <property type="entry name" value="PYP-like sensor domain (PAS domain)"/>
    <property type="match status" value="1"/>
</dbReference>
<dbReference type="SMART" id="SM00267">
    <property type="entry name" value="GGDEF"/>
    <property type="match status" value="1"/>
</dbReference>
<reference evidence="10" key="1">
    <citation type="submission" date="2021-02" db="EMBL/GenBank/DDBJ databases">
        <title>Thiocyanate and organic carbon inputs drive convergent selection for specific autotrophic Afipia and Thiobacillus strains within complex microbiomes.</title>
        <authorList>
            <person name="Huddy R.J."/>
            <person name="Sachdeva R."/>
            <person name="Kadzinga F."/>
            <person name="Kantor R.S."/>
            <person name="Harrison S.T.L."/>
            <person name="Banfield J.F."/>
        </authorList>
    </citation>
    <scope>NUCLEOTIDE SEQUENCE</scope>
    <source>
        <strain evidence="10">SCN18_10_11_15_R1_P_69_7</strain>
    </source>
</reference>
<evidence type="ECO:0000256" key="1">
    <source>
        <dbReference type="ARBA" id="ARBA00001946"/>
    </source>
</evidence>
<dbReference type="Gene3D" id="3.30.450.350">
    <property type="entry name" value="CHASE domain"/>
    <property type="match status" value="1"/>
</dbReference>
<dbReference type="Pfam" id="PF03924">
    <property type="entry name" value="CHASE"/>
    <property type="match status" value="1"/>
</dbReference>
<dbReference type="Proteomes" id="UP000664815">
    <property type="component" value="Unassembled WGS sequence"/>
</dbReference>
<feature type="domain" description="EAL" evidence="8">
    <location>
        <begin position="635"/>
        <end position="891"/>
    </location>
</feature>
<evidence type="ECO:0000256" key="4">
    <source>
        <dbReference type="ARBA" id="ARBA00022989"/>
    </source>
</evidence>
<sequence length="895" mass="98656">MRMHDASVERGGGDAPRHMSTTPLWGLLVLVAGLALTAWLALGEWKGERVRVQSLQRSLADAAPSRLREPLAGAALGLRAMQTVLLAGTAQLDQDTFDSYQRNLRSQEWIHGYVLIAFAQRHGDAGNDGGATYRYQYVAPLEGNEVLVGFDIARQPENMEALRRARDADAPALSAPFQLLQFRDRQGAGDMGITVRLPAYTPGAMPATVDERRARELGALAVSVRLEPMVRQALYGRILDHMDVEIRDLGALPAHARVFASAPLPADTASLQVRRMEFGGRTWELRLWPRAPMGAWGQLRLIVIGGSSISVLLALFLWSQATLHRRAVELARRMSARFGESEARFQALNEMLPALVLVADARDGRIRYANRAARTQLGNVAGEPLEGLFADAAQGRAAVAATLVEGNWNSQEAFVVRGADAALWVNGSLAMLDMDHVPHLLMVAGDTSAQREMTERLRYQATHDELTGLCNRREFERCLRQALLDRGDTGAASFALMYIDLDQFKLINDLSGHTAGDQLLVQLSQAMRRHIRDGDLLARLGGDEFGLLASSVDKAQADQLAEQVRACIERSTFCWLGRSYTVSASIGLVLVDRPGCTLKDLLAWADSACYQAKEDGRNRVCVYRDDADVTRRMGEMEWASRLRRAMEQDRLLLDYQEIVPLSAGANPVTRVELLLRMRGEDGSVIAPGVFMVAAERYGLMPAVDRWVIRTALANFANLHPCGNRLQNCAINLSGASLEDEGLADFILDAIARNGVPPQRLCLEITETVAVRDLLRVVRVIERLRAAGCRIALDDFGAGMASFGYLKNLPVDVIKIDGSFVRDLGRDPMSRTIVDAVTRIGHQRGAKVVAEWVDDLGTLDLLRELGVDSAQGFALHRPQRVVFQRENLERREGRDA</sequence>
<proteinExistence type="predicted"/>
<dbReference type="InterPro" id="IPR035919">
    <property type="entry name" value="EAL_sf"/>
</dbReference>
<dbReference type="SMART" id="SM01079">
    <property type="entry name" value="CHASE"/>
    <property type="match status" value="1"/>
</dbReference>
<dbReference type="SMART" id="SM00052">
    <property type="entry name" value="EAL"/>
    <property type="match status" value="1"/>
</dbReference>
<dbReference type="InterPro" id="IPR043128">
    <property type="entry name" value="Rev_trsase/Diguanyl_cyclase"/>
</dbReference>
<dbReference type="GO" id="GO:0003824">
    <property type="term" value="F:catalytic activity"/>
    <property type="evidence" value="ECO:0007669"/>
    <property type="project" value="UniProtKB-ARBA"/>
</dbReference>
<dbReference type="SUPFAM" id="SSF55073">
    <property type="entry name" value="Nucleotide cyclase"/>
    <property type="match status" value="1"/>
</dbReference>
<evidence type="ECO:0000313" key="10">
    <source>
        <dbReference type="EMBL" id="MBN8799599.1"/>
    </source>
</evidence>
<dbReference type="InterPro" id="IPR001633">
    <property type="entry name" value="EAL_dom"/>
</dbReference>
<feature type="domain" description="CHASE" evidence="7">
    <location>
        <begin position="137"/>
        <end position="234"/>
    </location>
</feature>
<dbReference type="SUPFAM" id="SSF141868">
    <property type="entry name" value="EAL domain-like"/>
    <property type="match status" value="1"/>
</dbReference>
<dbReference type="NCBIfam" id="TIGR00254">
    <property type="entry name" value="GGDEF"/>
    <property type="match status" value="1"/>
</dbReference>
<dbReference type="Gene3D" id="3.30.450.20">
    <property type="entry name" value="PAS domain"/>
    <property type="match status" value="1"/>
</dbReference>
<dbReference type="Pfam" id="PF00990">
    <property type="entry name" value="GGDEF"/>
    <property type="match status" value="1"/>
</dbReference>
<evidence type="ECO:0000313" key="11">
    <source>
        <dbReference type="Proteomes" id="UP000664815"/>
    </source>
</evidence>
<dbReference type="InterPro" id="IPR052155">
    <property type="entry name" value="Biofilm_reg_signaling"/>
</dbReference>
<protein>
    <submittedName>
        <fullName evidence="10">EAL domain-containing protein</fullName>
    </submittedName>
</protein>
<feature type="transmembrane region" description="Helical" evidence="6">
    <location>
        <begin position="24"/>
        <end position="42"/>
    </location>
</feature>
<comment type="cofactor">
    <cofactor evidence="1">
        <name>Mg(2+)</name>
        <dbReference type="ChEBI" id="CHEBI:18420"/>
    </cofactor>
</comment>
<evidence type="ECO:0000256" key="3">
    <source>
        <dbReference type="ARBA" id="ARBA00022692"/>
    </source>
</evidence>
<feature type="domain" description="GGDEF" evidence="9">
    <location>
        <begin position="492"/>
        <end position="625"/>
    </location>
</feature>
<dbReference type="FunFam" id="3.30.70.270:FF:000001">
    <property type="entry name" value="Diguanylate cyclase domain protein"/>
    <property type="match status" value="1"/>
</dbReference>
<dbReference type="InterPro" id="IPR006189">
    <property type="entry name" value="CHASE_dom"/>
</dbReference>
<keyword evidence="3 6" id="KW-0812">Transmembrane</keyword>
<dbReference type="CDD" id="cd01948">
    <property type="entry name" value="EAL"/>
    <property type="match status" value="1"/>
</dbReference>
<evidence type="ECO:0000259" key="9">
    <source>
        <dbReference type="PROSITE" id="PS50887"/>
    </source>
</evidence>
<dbReference type="CDD" id="cd01949">
    <property type="entry name" value="GGDEF"/>
    <property type="match status" value="1"/>
</dbReference>
<feature type="transmembrane region" description="Helical" evidence="6">
    <location>
        <begin position="299"/>
        <end position="318"/>
    </location>
</feature>
<dbReference type="InterPro" id="IPR000160">
    <property type="entry name" value="GGDEF_dom"/>
</dbReference>
<evidence type="ECO:0000256" key="2">
    <source>
        <dbReference type="ARBA" id="ARBA00004370"/>
    </source>
</evidence>
<dbReference type="GO" id="GO:0016020">
    <property type="term" value="C:membrane"/>
    <property type="evidence" value="ECO:0007669"/>
    <property type="project" value="UniProtKB-SubCell"/>
</dbReference>
<dbReference type="InterPro" id="IPR035965">
    <property type="entry name" value="PAS-like_dom_sf"/>
</dbReference>
<evidence type="ECO:0000256" key="5">
    <source>
        <dbReference type="ARBA" id="ARBA00023136"/>
    </source>
</evidence>
<keyword evidence="4 6" id="KW-1133">Transmembrane helix</keyword>
<name>A0A9D8L0E4_9GAMM</name>
<dbReference type="InterPro" id="IPR042240">
    <property type="entry name" value="CHASE_sf"/>
</dbReference>
<dbReference type="PROSITE" id="PS50839">
    <property type="entry name" value="CHASE"/>
    <property type="match status" value="1"/>
</dbReference>
<keyword evidence="5 6" id="KW-0472">Membrane</keyword>
<comment type="subcellular location">
    <subcellularLocation>
        <location evidence="2">Membrane</location>
    </subcellularLocation>
</comment>
<dbReference type="InterPro" id="IPR029787">
    <property type="entry name" value="Nucleotide_cyclase"/>
</dbReference>
<dbReference type="Pfam" id="PF13188">
    <property type="entry name" value="PAS_8"/>
    <property type="match status" value="1"/>
</dbReference>
<dbReference type="EMBL" id="JAFKMG010000903">
    <property type="protein sequence ID" value="MBN8799599.1"/>
    <property type="molecule type" value="Genomic_DNA"/>
</dbReference>
<accession>A0A9D8L0E4</accession>
<dbReference type="AlphaFoldDB" id="A0A9D8L0E4"/>
<dbReference type="Pfam" id="PF00563">
    <property type="entry name" value="EAL"/>
    <property type="match status" value="1"/>
</dbReference>
<dbReference type="PANTHER" id="PTHR44757">
    <property type="entry name" value="DIGUANYLATE CYCLASE DGCP"/>
    <property type="match status" value="1"/>
</dbReference>
<dbReference type="PROSITE" id="PS50883">
    <property type="entry name" value="EAL"/>
    <property type="match status" value="1"/>
</dbReference>